<organism evidence="1 2">
    <name type="scientific">candidate division WWE3 bacterium CG22_combo_CG10-13_8_21_14_all_39_12</name>
    <dbReference type="NCBI Taxonomy" id="1975094"/>
    <lineage>
        <taxon>Bacteria</taxon>
        <taxon>Katanobacteria</taxon>
    </lineage>
</organism>
<dbReference type="Proteomes" id="UP000228495">
    <property type="component" value="Unassembled WGS sequence"/>
</dbReference>
<sequence>MLSPKVLDQFTQWKRDVEALLRPMIRHISNGGGTVAFALQTVNGEVRAIDTSAMIDPSADEPWPINTLSIVIGKVREVAVSGNRSSGLLQKANYPDLPWLTSYRGALASEWMEDELGNEYRFIAGFSGWREAFDVLIAAMMLAVLEFGQLKVHHVGRLYPTESEYINSLDELDQVGPWVTADQTDHLRAFALASDGVMEEHQFWLEASTWIIDNPRKKPIGRHVDIVGEGIHPHVLINWILETAKLAQKFQFDPWYEMDSTGPGPVAGVGAVAVKTETIEQYSIHARYHENTDWRPAGL</sequence>
<protein>
    <submittedName>
        <fullName evidence="1">Uncharacterized protein</fullName>
    </submittedName>
</protein>
<accession>A0A2H0BI54</accession>
<comment type="caution">
    <text evidence="1">The sequence shown here is derived from an EMBL/GenBank/DDBJ whole genome shotgun (WGS) entry which is preliminary data.</text>
</comment>
<proteinExistence type="predicted"/>
<gene>
    <name evidence="1" type="ORF">COX05_01740</name>
</gene>
<name>A0A2H0BI54_UNCKA</name>
<evidence type="ECO:0000313" key="2">
    <source>
        <dbReference type="Proteomes" id="UP000228495"/>
    </source>
</evidence>
<evidence type="ECO:0000313" key="1">
    <source>
        <dbReference type="EMBL" id="PIP56690.1"/>
    </source>
</evidence>
<reference evidence="1 2" key="1">
    <citation type="submission" date="2017-09" db="EMBL/GenBank/DDBJ databases">
        <title>Depth-based differentiation of microbial function through sediment-hosted aquifers and enrichment of novel symbionts in the deep terrestrial subsurface.</title>
        <authorList>
            <person name="Probst A.J."/>
            <person name="Ladd B."/>
            <person name="Jarett J.K."/>
            <person name="Geller-Mcgrath D.E."/>
            <person name="Sieber C.M."/>
            <person name="Emerson J.B."/>
            <person name="Anantharaman K."/>
            <person name="Thomas B.C."/>
            <person name="Malmstrom R."/>
            <person name="Stieglmeier M."/>
            <person name="Klingl A."/>
            <person name="Woyke T."/>
            <person name="Ryan C.M."/>
            <person name="Banfield J.F."/>
        </authorList>
    </citation>
    <scope>NUCLEOTIDE SEQUENCE [LARGE SCALE GENOMIC DNA]</scope>
    <source>
        <strain evidence="1">CG22_combo_CG10-13_8_21_14_all_39_12</strain>
    </source>
</reference>
<dbReference type="EMBL" id="PCSU01000025">
    <property type="protein sequence ID" value="PIP56690.1"/>
    <property type="molecule type" value="Genomic_DNA"/>
</dbReference>
<dbReference type="AlphaFoldDB" id="A0A2H0BI54"/>